<accession>A0ACA9Y5R6</accession>
<proteinExistence type="predicted"/>
<sequence>MKTSFINMNYLVLFLVEVVLAAYLDPSMVHKLVNLHSREDPIAFRNPTLNNGPSFKTLADLTSSNWFNSPIPQQGVLAYVEETNSFYQPALAEPQRVRRNILIEIQFGESQRLMLSNPISNVFSSENGGTASISKSNSFSQSIASLSALRLEINWSANPSNIISSVLNQIQNLGMLVSGVSMALGNALGSGVSAVLEGAVSGINTIVQTGTSLLNGAQFLNTNIGYKAHGEVDDATSNTRLFSGSTSCSAPVNGSVQMFADISLLSNPNVRARYVSFDDTTSEIIPLGEFSPVTSSDQYPELGMIVFDNSRGIAYSCVTDPKFFVEDPRRILAIDNPNINIVDYINENRDIIS</sequence>
<evidence type="ECO:0000313" key="2">
    <source>
        <dbReference type="Proteomes" id="UP001152531"/>
    </source>
</evidence>
<evidence type="ECO:0000313" key="1">
    <source>
        <dbReference type="EMBL" id="CAH6720271.1"/>
    </source>
</evidence>
<gene>
    <name evidence="1" type="ORF">CLIB1444_03S08196</name>
</gene>
<dbReference type="Proteomes" id="UP001152531">
    <property type="component" value="Unassembled WGS sequence"/>
</dbReference>
<reference evidence="1" key="1">
    <citation type="submission" date="2022-06" db="EMBL/GenBank/DDBJ databases">
        <authorList>
            <person name="Legras J.-L."/>
            <person name="Devillers H."/>
            <person name="Grondin C."/>
        </authorList>
    </citation>
    <scope>NUCLEOTIDE SEQUENCE</scope>
    <source>
        <strain evidence="1">CLIB 1444</strain>
    </source>
</reference>
<protein>
    <submittedName>
        <fullName evidence="1">Uncharacterized protein</fullName>
    </submittedName>
</protein>
<name>A0ACA9Y5R6_9ASCO</name>
<organism evidence="1 2">
    <name type="scientific">[Candida] jaroonii</name>
    <dbReference type="NCBI Taxonomy" id="467808"/>
    <lineage>
        <taxon>Eukaryota</taxon>
        <taxon>Fungi</taxon>
        <taxon>Dikarya</taxon>
        <taxon>Ascomycota</taxon>
        <taxon>Saccharomycotina</taxon>
        <taxon>Pichiomycetes</taxon>
        <taxon>Debaryomycetaceae</taxon>
        <taxon>Yamadazyma</taxon>
    </lineage>
</organism>
<comment type="caution">
    <text evidence="1">The sequence shown here is derived from an EMBL/GenBank/DDBJ whole genome shotgun (WGS) entry which is preliminary data.</text>
</comment>
<keyword evidence="2" id="KW-1185">Reference proteome</keyword>
<dbReference type="EMBL" id="CALSDN010000003">
    <property type="protein sequence ID" value="CAH6720271.1"/>
    <property type="molecule type" value="Genomic_DNA"/>
</dbReference>